<name>A0A5D2LQM0_GOSTO</name>
<gene>
    <name evidence="1" type="ORF">ES332_D03G163600v1</name>
</gene>
<organism evidence="1 2">
    <name type="scientific">Gossypium tomentosum</name>
    <name type="common">Hawaiian cotton</name>
    <name type="synonym">Gossypium sandvicense</name>
    <dbReference type="NCBI Taxonomy" id="34277"/>
    <lineage>
        <taxon>Eukaryota</taxon>
        <taxon>Viridiplantae</taxon>
        <taxon>Streptophyta</taxon>
        <taxon>Embryophyta</taxon>
        <taxon>Tracheophyta</taxon>
        <taxon>Spermatophyta</taxon>
        <taxon>Magnoliopsida</taxon>
        <taxon>eudicotyledons</taxon>
        <taxon>Gunneridae</taxon>
        <taxon>Pentapetalae</taxon>
        <taxon>rosids</taxon>
        <taxon>malvids</taxon>
        <taxon>Malvales</taxon>
        <taxon>Malvaceae</taxon>
        <taxon>Malvoideae</taxon>
        <taxon>Gossypium</taxon>
    </lineage>
</organism>
<dbReference type="Proteomes" id="UP000322667">
    <property type="component" value="Chromosome D03"/>
</dbReference>
<proteinExistence type="predicted"/>
<evidence type="ECO:0000313" key="1">
    <source>
        <dbReference type="EMBL" id="TYH80892.1"/>
    </source>
</evidence>
<sequence length="59" mass="6967">MLLFLSMKHHGTNLEEKELHQKGLNFDHWVPIRGLTLLVCPSISIMRLVQIENIIRCYH</sequence>
<evidence type="ECO:0000313" key="2">
    <source>
        <dbReference type="Proteomes" id="UP000322667"/>
    </source>
</evidence>
<accession>A0A5D2LQM0</accession>
<protein>
    <submittedName>
        <fullName evidence="1">Uncharacterized protein</fullName>
    </submittedName>
</protein>
<dbReference type="AlphaFoldDB" id="A0A5D2LQM0"/>
<reference evidence="1 2" key="1">
    <citation type="submission" date="2019-07" db="EMBL/GenBank/DDBJ databases">
        <title>WGS assembly of Gossypium tomentosum.</title>
        <authorList>
            <person name="Chen Z.J."/>
            <person name="Sreedasyam A."/>
            <person name="Ando A."/>
            <person name="Song Q."/>
            <person name="De L."/>
            <person name="Hulse-Kemp A."/>
            <person name="Ding M."/>
            <person name="Ye W."/>
            <person name="Kirkbride R."/>
            <person name="Jenkins J."/>
            <person name="Plott C."/>
            <person name="Lovell J."/>
            <person name="Lin Y.-M."/>
            <person name="Vaughn R."/>
            <person name="Liu B."/>
            <person name="Li W."/>
            <person name="Simpson S."/>
            <person name="Scheffler B."/>
            <person name="Saski C."/>
            <person name="Grover C."/>
            <person name="Hu G."/>
            <person name="Conover J."/>
            <person name="Carlson J."/>
            <person name="Shu S."/>
            <person name="Boston L."/>
            <person name="Williams M."/>
            <person name="Peterson D."/>
            <person name="Mcgee K."/>
            <person name="Jones D."/>
            <person name="Wendel J."/>
            <person name="Stelly D."/>
            <person name="Grimwood J."/>
            <person name="Schmutz J."/>
        </authorList>
    </citation>
    <scope>NUCLEOTIDE SEQUENCE [LARGE SCALE GENOMIC DNA]</scope>
    <source>
        <strain evidence="1">7179.01</strain>
    </source>
</reference>
<dbReference type="EMBL" id="CM017625">
    <property type="protein sequence ID" value="TYH80892.1"/>
    <property type="molecule type" value="Genomic_DNA"/>
</dbReference>
<keyword evidence="2" id="KW-1185">Reference proteome</keyword>